<dbReference type="EMBL" id="BAABAQ010000001">
    <property type="protein sequence ID" value="GAA4182935.1"/>
    <property type="molecule type" value="Genomic_DNA"/>
</dbReference>
<name>A0ABP8AF46_9ACTN</name>
<organism evidence="1 2">
    <name type="scientific">Streptosporangium oxazolinicum</name>
    <dbReference type="NCBI Taxonomy" id="909287"/>
    <lineage>
        <taxon>Bacteria</taxon>
        <taxon>Bacillati</taxon>
        <taxon>Actinomycetota</taxon>
        <taxon>Actinomycetes</taxon>
        <taxon>Streptosporangiales</taxon>
        <taxon>Streptosporangiaceae</taxon>
        <taxon>Streptosporangium</taxon>
    </lineage>
</organism>
<keyword evidence="2" id="KW-1185">Reference proteome</keyword>
<sequence length="73" mass="8421">MTPLPASAKTLREEFPRWALRESGAHRHWAIRTDRPTTPQIKVGAKLYLSRETITELAERLRAEERLLAEVTP</sequence>
<dbReference type="Proteomes" id="UP001501251">
    <property type="component" value="Unassembled WGS sequence"/>
</dbReference>
<dbReference type="RefSeq" id="WP_344915321.1">
    <property type="nucleotide sequence ID" value="NZ_BAABAQ010000001.1"/>
</dbReference>
<gene>
    <name evidence="1" type="ORF">GCM10022252_09640</name>
</gene>
<protein>
    <recommendedName>
        <fullName evidence="3">Excisionase</fullName>
    </recommendedName>
</protein>
<evidence type="ECO:0000313" key="1">
    <source>
        <dbReference type="EMBL" id="GAA4182935.1"/>
    </source>
</evidence>
<reference evidence="2" key="1">
    <citation type="journal article" date="2019" name="Int. J. Syst. Evol. Microbiol.">
        <title>The Global Catalogue of Microorganisms (GCM) 10K type strain sequencing project: providing services to taxonomists for standard genome sequencing and annotation.</title>
        <authorList>
            <consortium name="The Broad Institute Genomics Platform"/>
            <consortium name="The Broad Institute Genome Sequencing Center for Infectious Disease"/>
            <person name="Wu L."/>
            <person name="Ma J."/>
        </authorList>
    </citation>
    <scope>NUCLEOTIDE SEQUENCE [LARGE SCALE GENOMIC DNA]</scope>
    <source>
        <strain evidence="2">JCM 17388</strain>
    </source>
</reference>
<comment type="caution">
    <text evidence="1">The sequence shown here is derived from an EMBL/GenBank/DDBJ whole genome shotgun (WGS) entry which is preliminary data.</text>
</comment>
<proteinExistence type="predicted"/>
<accession>A0ABP8AF46</accession>
<evidence type="ECO:0008006" key="3">
    <source>
        <dbReference type="Google" id="ProtNLM"/>
    </source>
</evidence>
<evidence type="ECO:0000313" key="2">
    <source>
        <dbReference type="Proteomes" id="UP001501251"/>
    </source>
</evidence>